<dbReference type="PANTHER" id="PTHR43750:SF3">
    <property type="entry name" value="UDP-GLUCOSE 6-DEHYDROGENASE TUAD"/>
    <property type="match status" value="1"/>
</dbReference>
<dbReference type="RefSeq" id="WP_037977496.1">
    <property type="nucleotide sequence ID" value="NZ_JMKI01000038.1"/>
</dbReference>
<dbReference type="SUPFAM" id="SSF51735">
    <property type="entry name" value="NAD(P)-binding Rossmann-fold domains"/>
    <property type="match status" value="1"/>
</dbReference>
<comment type="caution">
    <text evidence="12">The sequence shown here is derived from an EMBL/GenBank/DDBJ whole genome shotgun (WGS) entry which is preliminary data.</text>
</comment>
<feature type="binding site" evidence="10">
    <location>
        <position position="334"/>
    </location>
    <ligand>
        <name>NAD(+)</name>
        <dbReference type="ChEBI" id="CHEBI:57540"/>
    </ligand>
</feature>
<organism evidence="12 13">
    <name type="scientific">Synergistes jonesii</name>
    <dbReference type="NCBI Taxonomy" id="2754"/>
    <lineage>
        <taxon>Bacteria</taxon>
        <taxon>Thermotogati</taxon>
        <taxon>Synergistota</taxon>
        <taxon>Synergistia</taxon>
        <taxon>Synergistales</taxon>
        <taxon>Synergistaceae</taxon>
        <taxon>Synergistes</taxon>
    </lineage>
</organism>
<dbReference type="SUPFAM" id="SSF48179">
    <property type="entry name" value="6-phosphogluconate dehydrogenase C-terminal domain-like"/>
    <property type="match status" value="1"/>
</dbReference>
<feature type="binding site" evidence="10">
    <location>
        <position position="35"/>
    </location>
    <ligand>
        <name>NAD(+)</name>
        <dbReference type="ChEBI" id="CHEBI:57540"/>
    </ligand>
</feature>
<feature type="domain" description="UDP-glucose/GDP-mannose dehydrogenase C-terminal" evidence="11">
    <location>
        <begin position="320"/>
        <end position="422"/>
    </location>
</feature>
<keyword evidence="13" id="KW-1185">Reference proteome</keyword>
<dbReference type="Pfam" id="PF00984">
    <property type="entry name" value="UDPG_MGDP_dh"/>
    <property type="match status" value="1"/>
</dbReference>
<dbReference type="InterPro" id="IPR014026">
    <property type="entry name" value="UDP-Glc/GDP-Man_DH_dimer"/>
</dbReference>
<gene>
    <name evidence="12" type="ORF">EH55_08145</name>
</gene>
<dbReference type="PIRSF" id="PIRSF000124">
    <property type="entry name" value="UDPglc_GDPman_dh"/>
    <property type="match status" value="1"/>
</dbReference>
<dbReference type="InterPro" id="IPR008927">
    <property type="entry name" value="6-PGluconate_DH-like_C_sf"/>
</dbReference>
<feature type="binding site" evidence="9">
    <location>
        <begin position="156"/>
        <end position="159"/>
    </location>
    <ligand>
        <name>substrate</name>
    </ligand>
</feature>
<dbReference type="GO" id="GO:0006065">
    <property type="term" value="P:UDP-glucuronate biosynthetic process"/>
    <property type="evidence" value="ECO:0007669"/>
    <property type="project" value="UniProtKB-UniPathway"/>
</dbReference>
<evidence type="ECO:0000256" key="10">
    <source>
        <dbReference type="PIRSR" id="PIRSR500134-3"/>
    </source>
</evidence>
<evidence type="ECO:0000313" key="12">
    <source>
        <dbReference type="EMBL" id="KEJ91636.1"/>
    </source>
</evidence>
<dbReference type="Gene3D" id="3.40.50.720">
    <property type="entry name" value="NAD(P)-binding Rossmann-like Domain"/>
    <property type="match status" value="2"/>
</dbReference>
<dbReference type="InterPro" id="IPR017476">
    <property type="entry name" value="UDP-Glc/GDP-Man"/>
</dbReference>
<dbReference type="UniPathway" id="UPA00038">
    <property type="reaction ID" value="UER00491"/>
</dbReference>
<feature type="active site" description="Nucleophile" evidence="8">
    <location>
        <position position="266"/>
    </location>
</feature>
<dbReference type="Proteomes" id="UP000027665">
    <property type="component" value="Unassembled WGS sequence"/>
</dbReference>
<protein>
    <recommendedName>
        <fullName evidence="3 7">UDP-glucose 6-dehydrogenase</fullName>
        <ecNumber evidence="3 7">1.1.1.22</ecNumber>
    </recommendedName>
</protein>
<dbReference type="InterPro" id="IPR001732">
    <property type="entry name" value="UDP-Glc/GDP-Man_DH_N"/>
</dbReference>
<dbReference type="GO" id="GO:0000271">
    <property type="term" value="P:polysaccharide biosynthetic process"/>
    <property type="evidence" value="ECO:0007669"/>
    <property type="project" value="InterPro"/>
</dbReference>
<dbReference type="GeneID" id="90984202"/>
<keyword evidence="5 7" id="KW-0520">NAD</keyword>
<feature type="binding site" evidence="10">
    <location>
        <position position="30"/>
    </location>
    <ligand>
        <name>NAD(+)</name>
        <dbReference type="ChEBI" id="CHEBI:57540"/>
    </ligand>
</feature>
<evidence type="ECO:0000259" key="11">
    <source>
        <dbReference type="SMART" id="SM00984"/>
    </source>
</evidence>
<feature type="binding site" evidence="9">
    <location>
        <position position="263"/>
    </location>
    <ligand>
        <name>substrate</name>
    </ligand>
</feature>
<accession>A0A073IQ82</accession>
<dbReference type="NCBIfam" id="TIGR03026">
    <property type="entry name" value="NDP-sugDHase"/>
    <property type="match status" value="1"/>
</dbReference>
<proteinExistence type="inferred from homology"/>
<dbReference type="eggNOG" id="COG1004">
    <property type="taxonomic scope" value="Bacteria"/>
</dbReference>
<comment type="similarity">
    <text evidence="2 7">Belongs to the UDP-glucose/GDP-mannose dehydrogenase family.</text>
</comment>
<feature type="binding site" evidence="9">
    <location>
        <position position="210"/>
    </location>
    <ligand>
        <name>substrate</name>
    </ligand>
</feature>
<evidence type="ECO:0000256" key="7">
    <source>
        <dbReference type="PIRNR" id="PIRNR000124"/>
    </source>
</evidence>
<dbReference type="Pfam" id="PF03720">
    <property type="entry name" value="UDPG_MGDP_dh_C"/>
    <property type="match status" value="1"/>
</dbReference>
<dbReference type="SUPFAM" id="SSF52413">
    <property type="entry name" value="UDP-glucose/GDP-mannose dehydrogenase C-terminal domain"/>
    <property type="match status" value="1"/>
</dbReference>
<evidence type="ECO:0000256" key="5">
    <source>
        <dbReference type="ARBA" id="ARBA00023027"/>
    </source>
</evidence>
<dbReference type="Gene3D" id="1.20.5.100">
    <property type="entry name" value="Cytochrome c1, transmembrane anchor, C-terminal"/>
    <property type="match status" value="1"/>
</dbReference>
<evidence type="ECO:0000256" key="9">
    <source>
        <dbReference type="PIRSR" id="PIRSR500134-2"/>
    </source>
</evidence>
<name>A0A073IQ82_9BACT</name>
<evidence type="ECO:0000256" key="1">
    <source>
        <dbReference type="ARBA" id="ARBA00004701"/>
    </source>
</evidence>
<feature type="binding site" evidence="9">
    <location>
        <begin position="255"/>
        <end position="259"/>
    </location>
    <ligand>
        <name>substrate</name>
    </ligand>
</feature>
<evidence type="ECO:0000256" key="8">
    <source>
        <dbReference type="PIRSR" id="PIRSR500134-1"/>
    </source>
</evidence>
<reference evidence="12 13" key="1">
    <citation type="submission" date="2014-04" db="EMBL/GenBank/DDBJ databases">
        <title>Draft Genome Sequence of Synergistes jonesii.</title>
        <authorList>
            <person name="Coil D.A."/>
            <person name="Eisen J.A."/>
            <person name="Holland-Moritz H.E."/>
        </authorList>
    </citation>
    <scope>NUCLEOTIDE SEQUENCE [LARGE SCALE GENOMIC DNA]</scope>
    <source>
        <strain evidence="12 13">78-1</strain>
    </source>
</reference>
<dbReference type="PATRIC" id="fig|2754.20.peg.1720"/>
<feature type="binding site" evidence="10">
    <location>
        <position position="269"/>
    </location>
    <ligand>
        <name>NAD(+)</name>
        <dbReference type="ChEBI" id="CHEBI:57540"/>
    </ligand>
</feature>
<dbReference type="InterPro" id="IPR014027">
    <property type="entry name" value="UDP-Glc/GDP-Man_DH_C"/>
</dbReference>
<comment type="pathway">
    <text evidence="1">Nucleotide-sugar biosynthesis; UDP-alpha-D-glucuronate biosynthesis; UDP-alpha-D-glucuronate from UDP-alpha-D-glucose: step 1/1.</text>
</comment>
<dbReference type="InterPro" id="IPR036291">
    <property type="entry name" value="NAD(P)-bd_dom_sf"/>
</dbReference>
<dbReference type="OrthoDB" id="9803238at2"/>
<dbReference type="Pfam" id="PF03721">
    <property type="entry name" value="UDPG_MGDP_dh_N"/>
    <property type="match status" value="1"/>
</dbReference>
<dbReference type="EMBL" id="JMKI01000038">
    <property type="protein sequence ID" value="KEJ91636.1"/>
    <property type="molecule type" value="Genomic_DNA"/>
</dbReference>
<comment type="catalytic activity">
    <reaction evidence="6 7">
        <text>UDP-alpha-D-glucose + 2 NAD(+) + H2O = UDP-alpha-D-glucuronate + 2 NADH + 3 H(+)</text>
        <dbReference type="Rhea" id="RHEA:23596"/>
        <dbReference type="ChEBI" id="CHEBI:15377"/>
        <dbReference type="ChEBI" id="CHEBI:15378"/>
        <dbReference type="ChEBI" id="CHEBI:57540"/>
        <dbReference type="ChEBI" id="CHEBI:57945"/>
        <dbReference type="ChEBI" id="CHEBI:58052"/>
        <dbReference type="ChEBI" id="CHEBI:58885"/>
        <dbReference type="EC" id="1.1.1.22"/>
    </reaction>
</comment>
<dbReference type="InterPro" id="IPR028357">
    <property type="entry name" value="UDPglc_DH_bac"/>
</dbReference>
<dbReference type="PIRSF" id="PIRSF500134">
    <property type="entry name" value="UDPglc_DH_bac"/>
    <property type="match status" value="1"/>
</dbReference>
<dbReference type="EC" id="1.1.1.22" evidence="3 7"/>
<dbReference type="STRING" id="2754.EH55_08145"/>
<feature type="binding site" evidence="9">
    <location>
        <position position="327"/>
    </location>
    <ligand>
        <name>substrate</name>
    </ligand>
</feature>
<dbReference type="PANTHER" id="PTHR43750">
    <property type="entry name" value="UDP-GLUCOSE 6-DEHYDROGENASE TUAD"/>
    <property type="match status" value="1"/>
</dbReference>
<dbReference type="AlphaFoldDB" id="A0A073IQ82"/>
<feature type="binding site" evidence="10">
    <location>
        <position position="121"/>
    </location>
    <ligand>
        <name>NAD(+)</name>
        <dbReference type="ChEBI" id="CHEBI:57540"/>
    </ligand>
</feature>
<feature type="binding site" evidence="10">
    <location>
        <position position="86"/>
    </location>
    <ligand>
        <name>NAD(+)</name>
        <dbReference type="ChEBI" id="CHEBI:57540"/>
    </ligand>
</feature>
<evidence type="ECO:0000256" key="6">
    <source>
        <dbReference type="ARBA" id="ARBA00047473"/>
    </source>
</evidence>
<sequence>MDICVVGTGYVGLVTGTCFAEKGNKVCCVDIDEERVAKLKGGVCPIYEPGLGELIEKNVRAGRLSFSTDIKDGLDGTQLCFIAVGTPPADDGRADLAQVLAAVDGIASALTHSCRIVVKSTVPVGTGTLLCRRIKNHLRERGMEKIDLEVLSNPEFLKEGMAIEDCLHPDRVVIGAASEEARAVMRELYLPFADESRIIFMDPASAEITKYAANTMLAARISFMNEIAQLCDRVGADVLSVKRGMASDRRIGEFFLDAGCGYGGSCFPKDVQALCCIGEAQGLDMTMASAVGKVNRKQKQQLHMMMRVRFGAEMEGLTAAIMGLSFKPRTDDMREAPSRTLIHGLLNCGASVRAYDPIAMAEAKKLLPSVVKYAPDVETLLSGADCAAIVTEWQEFKDADWQRLGALMKRKIVFDGRNICDPCRMRSLGFEYYCIGRNMTPKGRG</sequence>
<dbReference type="GO" id="GO:0003979">
    <property type="term" value="F:UDP-glucose 6-dehydrogenase activity"/>
    <property type="evidence" value="ECO:0007669"/>
    <property type="project" value="UniProtKB-EC"/>
</dbReference>
<evidence type="ECO:0000256" key="2">
    <source>
        <dbReference type="ARBA" id="ARBA00006601"/>
    </source>
</evidence>
<dbReference type="SMART" id="SM00984">
    <property type="entry name" value="UDPG_MGDP_dh_C"/>
    <property type="match status" value="1"/>
</dbReference>
<feature type="binding site" evidence="10">
    <location>
        <position position="159"/>
    </location>
    <ligand>
        <name>NAD(+)</name>
        <dbReference type="ChEBI" id="CHEBI:57540"/>
    </ligand>
</feature>
<keyword evidence="4 7" id="KW-0560">Oxidoreductase</keyword>
<evidence type="ECO:0000256" key="3">
    <source>
        <dbReference type="ARBA" id="ARBA00012954"/>
    </source>
</evidence>
<evidence type="ECO:0000313" key="13">
    <source>
        <dbReference type="Proteomes" id="UP000027665"/>
    </source>
</evidence>
<evidence type="ECO:0000256" key="4">
    <source>
        <dbReference type="ARBA" id="ARBA00023002"/>
    </source>
</evidence>
<dbReference type="GO" id="GO:0051287">
    <property type="term" value="F:NAD binding"/>
    <property type="evidence" value="ECO:0007669"/>
    <property type="project" value="InterPro"/>
</dbReference>
<dbReference type="InterPro" id="IPR036220">
    <property type="entry name" value="UDP-Glc/GDP-Man_DH_C_sf"/>
</dbReference>